<feature type="domain" description="Pterin-binding" evidence="21">
    <location>
        <begin position="314"/>
        <end position="568"/>
    </location>
</feature>
<accession>A0A9D1EMY9</accession>
<reference evidence="24" key="1">
    <citation type="submission" date="2020-10" db="EMBL/GenBank/DDBJ databases">
        <authorList>
            <person name="Gilroy R."/>
        </authorList>
    </citation>
    <scope>NUCLEOTIDE SEQUENCE</scope>
    <source>
        <strain evidence="24">CHK157-1446</strain>
    </source>
</reference>
<evidence type="ECO:0000256" key="9">
    <source>
        <dbReference type="ARBA" id="ARBA00022605"/>
    </source>
</evidence>
<comment type="function">
    <text evidence="17">Catalyzes the transfer of a methyl group from methyl-cobalamin to homocysteine, yielding enzyme-bound cob(I)alamin and methionine. Subsequently, remethylates the cofactor using methyltetrahydrofolate.</text>
</comment>
<evidence type="ECO:0000256" key="16">
    <source>
        <dbReference type="ARBA" id="ARBA00023285"/>
    </source>
</evidence>
<evidence type="ECO:0000256" key="18">
    <source>
        <dbReference type="ARBA" id="ARBA00031040"/>
    </source>
</evidence>
<keyword evidence="15" id="KW-0486">Methionine biosynthesis</keyword>
<dbReference type="AlphaFoldDB" id="A0A9D1EMY9"/>
<keyword evidence="16" id="KW-0170">Cobalt</keyword>
<dbReference type="GO" id="GO:0050667">
    <property type="term" value="P:homocysteine metabolic process"/>
    <property type="evidence" value="ECO:0007669"/>
    <property type="project" value="TreeGrafter"/>
</dbReference>
<dbReference type="NCBIfam" id="NF005719">
    <property type="entry name" value="PRK07535.1"/>
    <property type="match status" value="1"/>
</dbReference>
<dbReference type="PROSITE" id="PS50972">
    <property type="entry name" value="PTERIN_BINDING"/>
    <property type="match status" value="1"/>
</dbReference>
<dbReference type="PANTHER" id="PTHR45833">
    <property type="entry name" value="METHIONINE SYNTHASE"/>
    <property type="match status" value="1"/>
</dbReference>
<evidence type="ECO:0000256" key="6">
    <source>
        <dbReference type="ARBA" id="ARBA00012032"/>
    </source>
</evidence>
<dbReference type="GO" id="GO:0005829">
    <property type="term" value="C:cytosol"/>
    <property type="evidence" value="ECO:0007669"/>
    <property type="project" value="TreeGrafter"/>
</dbReference>
<evidence type="ECO:0000256" key="10">
    <source>
        <dbReference type="ARBA" id="ARBA00022628"/>
    </source>
</evidence>
<dbReference type="GO" id="GO:0031419">
    <property type="term" value="F:cobalamin binding"/>
    <property type="evidence" value="ECO:0007669"/>
    <property type="project" value="UniProtKB-KW"/>
</dbReference>
<evidence type="ECO:0000259" key="23">
    <source>
        <dbReference type="PROSITE" id="PS51337"/>
    </source>
</evidence>
<proteinExistence type="inferred from homology"/>
<dbReference type="Gene3D" id="3.40.50.280">
    <property type="entry name" value="Cobalamin-binding domain"/>
    <property type="match status" value="1"/>
</dbReference>
<dbReference type="GO" id="GO:0032259">
    <property type="term" value="P:methylation"/>
    <property type="evidence" value="ECO:0007669"/>
    <property type="project" value="UniProtKB-KW"/>
</dbReference>
<evidence type="ECO:0000256" key="13">
    <source>
        <dbReference type="ARBA" id="ARBA00022723"/>
    </source>
</evidence>
<comment type="cofactor">
    <cofactor evidence="2 19">
        <name>Zn(2+)</name>
        <dbReference type="ChEBI" id="CHEBI:29105"/>
    </cofactor>
</comment>
<dbReference type="SUPFAM" id="SSF52242">
    <property type="entry name" value="Cobalamin (vitamin B12)-binding domain"/>
    <property type="match status" value="1"/>
</dbReference>
<dbReference type="Gene3D" id="3.20.20.330">
    <property type="entry name" value="Homocysteine-binding-like domain"/>
    <property type="match status" value="1"/>
</dbReference>
<keyword evidence="10" id="KW-0846">Cobalamin</keyword>
<feature type="domain" description="B12-binding N-terminal" evidence="23">
    <location>
        <begin position="575"/>
        <end position="668"/>
    </location>
</feature>
<name>A0A9D1EMY9_9FIRM</name>
<keyword evidence="9" id="KW-0028">Amino-acid biosynthesis</keyword>
<dbReference type="Pfam" id="PF00809">
    <property type="entry name" value="Pterin_bind"/>
    <property type="match status" value="1"/>
</dbReference>
<evidence type="ECO:0000256" key="11">
    <source>
        <dbReference type="ARBA" id="ARBA00022679"/>
    </source>
</evidence>
<dbReference type="GO" id="GO:0008705">
    <property type="term" value="F:methionine synthase activity"/>
    <property type="evidence" value="ECO:0007669"/>
    <property type="project" value="UniProtKB-EC"/>
</dbReference>
<protein>
    <recommendedName>
        <fullName evidence="7">Methionine synthase</fullName>
        <ecNumber evidence="6">2.1.1.13</ecNumber>
    </recommendedName>
    <alternativeName>
        <fullName evidence="18">5-methyltetrahydrofolate--homocysteine methyltransferase</fullName>
    </alternativeName>
</protein>
<dbReference type="InterPro" id="IPR006158">
    <property type="entry name" value="Cobalamin-bd"/>
</dbReference>
<dbReference type="Pfam" id="PF02574">
    <property type="entry name" value="S-methyl_trans"/>
    <property type="match status" value="1"/>
</dbReference>
<dbReference type="EC" id="2.1.1.13" evidence="6"/>
<evidence type="ECO:0000256" key="2">
    <source>
        <dbReference type="ARBA" id="ARBA00001947"/>
    </source>
</evidence>
<evidence type="ECO:0000256" key="15">
    <source>
        <dbReference type="ARBA" id="ARBA00023167"/>
    </source>
</evidence>
<feature type="domain" description="B12-binding" evidence="22">
    <location>
        <begin position="667"/>
        <end position="789"/>
    </location>
</feature>
<dbReference type="InterPro" id="IPR011005">
    <property type="entry name" value="Dihydropteroate_synth-like_sf"/>
</dbReference>
<comment type="cofactor">
    <cofactor evidence="3">
        <name>methylcob(III)alamin</name>
        <dbReference type="ChEBI" id="CHEBI:28115"/>
    </cofactor>
</comment>
<organism evidence="24 25">
    <name type="scientific">Candidatus Faeciplasma gallinarum</name>
    <dbReference type="NCBI Taxonomy" id="2840799"/>
    <lineage>
        <taxon>Bacteria</taxon>
        <taxon>Bacillati</taxon>
        <taxon>Bacillota</taxon>
        <taxon>Clostridia</taxon>
        <taxon>Eubacteriales</taxon>
        <taxon>Oscillospiraceae</taxon>
        <taxon>Oscillospiraceae incertae sedis</taxon>
        <taxon>Candidatus Faeciplasma</taxon>
    </lineage>
</organism>
<evidence type="ECO:0000256" key="3">
    <source>
        <dbReference type="ARBA" id="ARBA00001956"/>
    </source>
</evidence>
<evidence type="ECO:0000259" key="22">
    <source>
        <dbReference type="PROSITE" id="PS51332"/>
    </source>
</evidence>
<dbReference type="Pfam" id="PF02310">
    <property type="entry name" value="B12-binding"/>
    <property type="match status" value="1"/>
</dbReference>
<dbReference type="Proteomes" id="UP000823982">
    <property type="component" value="Unassembled WGS sequence"/>
</dbReference>
<dbReference type="PROSITE" id="PS51332">
    <property type="entry name" value="B12_BINDING"/>
    <property type="match status" value="1"/>
</dbReference>
<feature type="domain" description="Hcy-binding" evidence="20">
    <location>
        <begin position="1"/>
        <end position="283"/>
    </location>
</feature>
<evidence type="ECO:0000256" key="5">
    <source>
        <dbReference type="ARBA" id="ARBA00010398"/>
    </source>
</evidence>
<dbReference type="SUPFAM" id="SSF47644">
    <property type="entry name" value="Methionine synthase domain"/>
    <property type="match status" value="1"/>
</dbReference>
<evidence type="ECO:0000256" key="19">
    <source>
        <dbReference type="PROSITE-ProRule" id="PRU00333"/>
    </source>
</evidence>
<evidence type="ECO:0000256" key="14">
    <source>
        <dbReference type="ARBA" id="ARBA00022833"/>
    </source>
</evidence>
<dbReference type="PANTHER" id="PTHR45833:SF1">
    <property type="entry name" value="METHIONINE SYNTHASE"/>
    <property type="match status" value="1"/>
</dbReference>
<keyword evidence="8 19" id="KW-0489">Methyltransferase</keyword>
<evidence type="ECO:0000256" key="7">
    <source>
        <dbReference type="ARBA" id="ARBA00013998"/>
    </source>
</evidence>
<feature type="binding site" evidence="19">
    <location>
        <position position="203"/>
    </location>
    <ligand>
        <name>Zn(2+)</name>
        <dbReference type="ChEBI" id="CHEBI:29105"/>
    </ligand>
</feature>
<evidence type="ECO:0000256" key="12">
    <source>
        <dbReference type="ARBA" id="ARBA00022691"/>
    </source>
</evidence>
<dbReference type="PROSITE" id="PS50970">
    <property type="entry name" value="HCY"/>
    <property type="match status" value="1"/>
</dbReference>
<dbReference type="SMART" id="SM01018">
    <property type="entry name" value="B12-binding_2"/>
    <property type="match status" value="1"/>
</dbReference>
<dbReference type="InterPro" id="IPR036589">
    <property type="entry name" value="HCY_dom_sf"/>
</dbReference>
<evidence type="ECO:0000313" key="24">
    <source>
        <dbReference type="EMBL" id="HIS23897.1"/>
    </source>
</evidence>
<dbReference type="InterPro" id="IPR050554">
    <property type="entry name" value="Met_Synthase/Corrinoid"/>
</dbReference>
<dbReference type="InterPro" id="IPR003726">
    <property type="entry name" value="HCY_dom"/>
</dbReference>
<sequence length="789" mass="84980">MKDIRKAIKTRRLFFDGGMGTLLQQLGLKDGQPPELWNASHPDIITKVHKSYIDAGSDIITANTFGINPDKYPEYESMIQAAMKCARDAADSAEKQVYTALDIGPTGRLTEPLGDLGFEEAVSLFSRTIKAGVKCGADLILIETMNDCLETKAAVIAAKECCDLPIFVTNAYDACGKLMTGADPKTMVAMLESLGVDAVGMNCSFGPDIMLKMAPEFAGMSEIPLIANPNAGLPKVSDGKTVYDVGADEFAQYMVGLAKEGFTILGGCCGTTPEYIKKTVSAISEANIPFNPPEKKDITAVTSGIKCVCIGDSPIMIGERINPTGKPKLKAALREENLSYILNEAVEQAEAHAHILDVNVGLPEIDERAMLCKVVSAVQSVTDLPLQLDSADPSALEGAMRIYCGKPLINSVNGEKEKMDALFPLVKKYGGALIALAMDETGIPNTAAERVAIIEKIISEAGKYGIEKKDIIADPLCLTVSSDQKSALVTLEAVRMLRERGIKTSLGVSNISFGLPEREKINACFYGCALENGLDCAIMNPRSKAMTDVYYAFKALHGMDSACADYISYAQRDASVQNDTPAPAQKTLSSAIVKGLKDDAAALADELLKDTPPLDVINLHIIPALNEIGSQFEQKKAFLPQLLMSADAATAAFSRVKLHMPQGRSNGKDVILATVKGDIHDIGKNIVRVMLESYGFKVYDLGRDVDPQAVLDCVKKTSCKLVGLSALMTTTVPSMEKTIALLHEYDKDIKVVVGGAVLTREYAEMIHADSYAKDAMDTVRYAESYYNHS</sequence>
<dbReference type="GO" id="GO:0046653">
    <property type="term" value="P:tetrahydrofolate metabolic process"/>
    <property type="evidence" value="ECO:0007669"/>
    <property type="project" value="TreeGrafter"/>
</dbReference>
<dbReference type="SUPFAM" id="SSF51717">
    <property type="entry name" value="Dihydropteroate synthetase-like"/>
    <property type="match status" value="1"/>
</dbReference>
<evidence type="ECO:0000259" key="20">
    <source>
        <dbReference type="PROSITE" id="PS50970"/>
    </source>
</evidence>
<keyword evidence="12" id="KW-0949">S-adenosyl-L-methionine</keyword>
<dbReference type="Gene3D" id="3.20.20.20">
    <property type="entry name" value="Dihydropteroate synthase-like"/>
    <property type="match status" value="1"/>
</dbReference>
<evidence type="ECO:0000256" key="1">
    <source>
        <dbReference type="ARBA" id="ARBA00001700"/>
    </source>
</evidence>
<feature type="binding site" evidence="19">
    <location>
        <position position="269"/>
    </location>
    <ligand>
        <name>Zn(2+)</name>
        <dbReference type="ChEBI" id="CHEBI:29105"/>
    </ligand>
</feature>
<keyword evidence="14 19" id="KW-0862">Zinc</keyword>
<evidence type="ECO:0000259" key="21">
    <source>
        <dbReference type="PROSITE" id="PS50972"/>
    </source>
</evidence>
<dbReference type="Pfam" id="PF02607">
    <property type="entry name" value="B12-binding_2"/>
    <property type="match status" value="1"/>
</dbReference>
<dbReference type="InterPro" id="IPR000489">
    <property type="entry name" value="Pterin-binding_dom"/>
</dbReference>
<evidence type="ECO:0000256" key="8">
    <source>
        <dbReference type="ARBA" id="ARBA00022603"/>
    </source>
</evidence>
<reference evidence="24" key="2">
    <citation type="journal article" date="2021" name="PeerJ">
        <title>Extensive microbial diversity within the chicken gut microbiome revealed by metagenomics and culture.</title>
        <authorList>
            <person name="Gilroy R."/>
            <person name="Ravi A."/>
            <person name="Getino M."/>
            <person name="Pursley I."/>
            <person name="Horton D.L."/>
            <person name="Alikhan N.F."/>
            <person name="Baker D."/>
            <person name="Gharbi K."/>
            <person name="Hall N."/>
            <person name="Watson M."/>
            <person name="Adriaenssens E.M."/>
            <person name="Foster-Nyarko E."/>
            <person name="Jarju S."/>
            <person name="Secka A."/>
            <person name="Antonio M."/>
            <person name="Oren A."/>
            <person name="Chaudhuri R.R."/>
            <person name="La Ragione R."/>
            <person name="Hildebrand F."/>
            <person name="Pallen M.J."/>
        </authorList>
    </citation>
    <scope>NUCLEOTIDE SEQUENCE</scope>
    <source>
        <strain evidence="24">CHK157-1446</strain>
    </source>
</reference>
<dbReference type="InterPro" id="IPR036594">
    <property type="entry name" value="Meth_synthase_dom"/>
</dbReference>
<gene>
    <name evidence="24" type="ORF">IAD01_00605</name>
</gene>
<feature type="binding site" evidence="19">
    <location>
        <position position="268"/>
    </location>
    <ligand>
        <name>Zn(2+)</name>
        <dbReference type="ChEBI" id="CHEBI:29105"/>
    </ligand>
</feature>
<dbReference type="GO" id="GO:0046872">
    <property type="term" value="F:metal ion binding"/>
    <property type="evidence" value="ECO:0007669"/>
    <property type="project" value="UniProtKB-KW"/>
</dbReference>
<comment type="catalytic activity">
    <reaction evidence="1">
        <text>(6S)-5-methyl-5,6,7,8-tetrahydrofolate + L-homocysteine = (6S)-5,6,7,8-tetrahydrofolate + L-methionine</text>
        <dbReference type="Rhea" id="RHEA:11172"/>
        <dbReference type="ChEBI" id="CHEBI:18608"/>
        <dbReference type="ChEBI" id="CHEBI:57453"/>
        <dbReference type="ChEBI" id="CHEBI:57844"/>
        <dbReference type="ChEBI" id="CHEBI:58199"/>
        <dbReference type="EC" id="2.1.1.13"/>
    </reaction>
</comment>
<keyword evidence="11 19" id="KW-0808">Transferase</keyword>
<comment type="similarity">
    <text evidence="5">Belongs to the vitamin-B12 dependent methionine synthase family.</text>
</comment>
<dbReference type="SUPFAM" id="SSF82282">
    <property type="entry name" value="Homocysteine S-methyltransferase"/>
    <property type="match status" value="1"/>
</dbReference>
<comment type="pathway">
    <text evidence="4">Amino-acid biosynthesis; L-methionine biosynthesis via de novo pathway; L-methionine from L-homocysteine (MetH route): step 1/1.</text>
</comment>
<comment type="caution">
    <text evidence="24">The sequence shown here is derived from an EMBL/GenBank/DDBJ whole genome shotgun (WGS) entry which is preliminary data.</text>
</comment>
<dbReference type="EMBL" id="DVIR01000006">
    <property type="protein sequence ID" value="HIS23897.1"/>
    <property type="molecule type" value="Genomic_DNA"/>
</dbReference>
<dbReference type="Gene3D" id="1.10.1240.10">
    <property type="entry name" value="Methionine synthase domain"/>
    <property type="match status" value="1"/>
</dbReference>
<evidence type="ECO:0000313" key="25">
    <source>
        <dbReference type="Proteomes" id="UP000823982"/>
    </source>
</evidence>
<evidence type="ECO:0000256" key="17">
    <source>
        <dbReference type="ARBA" id="ARBA00025552"/>
    </source>
</evidence>
<evidence type="ECO:0000256" key="4">
    <source>
        <dbReference type="ARBA" id="ARBA00005178"/>
    </source>
</evidence>
<dbReference type="InterPro" id="IPR036724">
    <property type="entry name" value="Cobalamin-bd_sf"/>
</dbReference>
<dbReference type="InterPro" id="IPR003759">
    <property type="entry name" value="Cbl-bd_cap"/>
</dbReference>
<dbReference type="PROSITE" id="PS51337">
    <property type="entry name" value="B12_BINDING_NTER"/>
    <property type="match status" value="1"/>
</dbReference>
<keyword evidence="13 19" id="KW-0479">Metal-binding</keyword>